<dbReference type="VEuPathDB" id="FungiDB:BO78DRAFT_466237"/>
<sequence length="302" mass="34483">MSATIHSQVVDLDGFIPRVVSHDREEKDMENLLPWVFQESEIVKEECLDDWPVQDSKFTFFFKELIDYYTEFDPRGPDLAAMSMREEIVLPRKSWAGSKMDPARSMIRSQGLILRLLMLDIYRSLEGVRGQGVEIRFPISASTVKYLIGGDQYGSRPEGEVTVGPRDESLPILSYTGWFKEQTWSEFLGQTLGIMLGQLAKNIRVQRPLQDQEVFVIGFYGPHIHIARGCFPRATISRVHAKGCSDNEVFELEFTRGYNLCRKDDWLEATRALARLFRYLLSGKAEVAAMQAFLPEDVAADV</sequence>
<dbReference type="OrthoDB" id="4486482at2759"/>
<proteinExistence type="predicted"/>
<keyword evidence="2" id="KW-1185">Reference proteome</keyword>
<dbReference type="AlphaFoldDB" id="A0A319FNB3"/>
<organism evidence="1 2">
    <name type="scientific">Aspergillus sclerotiicarbonarius (strain CBS 121057 / IBT 28362)</name>
    <dbReference type="NCBI Taxonomy" id="1448318"/>
    <lineage>
        <taxon>Eukaryota</taxon>
        <taxon>Fungi</taxon>
        <taxon>Dikarya</taxon>
        <taxon>Ascomycota</taxon>
        <taxon>Pezizomycotina</taxon>
        <taxon>Eurotiomycetes</taxon>
        <taxon>Eurotiomycetidae</taxon>
        <taxon>Eurotiales</taxon>
        <taxon>Aspergillaceae</taxon>
        <taxon>Aspergillus</taxon>
        <taxon>Aspergillus subgen. Circumdati</taxon>
    </lineage>
</organism>
<name>A0A319FNB3_ASPSB</name>
<gene>
    <name evidence="1" type="ORF">BO78DRAFT_466237</name>
</gene>
<reference evidence="1 2" key="1">
    <citation type="submission" date="2018-02" db="EMBL/GenBank/DDBJ databases">
        <title>The genomes of Aspergillus section Nigri reveals drivers in fungal speciation.</title>
        <authorList>
            <consortium name="DOE Joint Genome Institute"/>
            <person name="Vesth T.C."/>
            <person name="Nybo J."/>
            <person name="Theobald S."/>
            <person name="Brandl J."/>
            <person name="Frisvad J.C."/>
            <person name="Nielsen K.F."/>
            <person name="Lyhne E.K."/>
            <person name="Kogle M.E."/>
            <person name="Kuo A."/>
            <person name="Riley R."/>
            <person name="Clum A."/>
            <person name="Nolan M."/>
            <person name="Lipzen A."/>
            <person name="Salamov A."/>
            <person name="Henrissat B."/>
            <person name="Wiebenga A."/>
            <person name="De vries R.P."/>
            <person name="Grigoriev I.V."/>
            <person name="Mortensen U.H."/>
            <person name="Andersen M.R."/>
            <person name="Baker S.E."/>
        </authorList>
    </citation>
    <scope>NUCLEOTIDE SEQUENCE [LARGE SCALE GENOMIC DNA]</scope>
    <source>
        <strain evidence="1 2">CBS 121057</strain>
    </source>
</reference>
<dbReference type="EMBL" id="KZ826317">
    <property type="protein sequence ID" value="PYI11673.1"/>
    <property type="molecule type" value="Genomic_DNA"/>
</dbReference>
<accession>A0A319FNB3</accession>
<protein>
    <submittedName>
        <fullName evidence="1">Uncharacterized protein</fullName>
    </submittedName>
</protein>
<evidence type="ECO:0000313" key="1">
    <source>
        <dbReference type="EMBL" id="PYI11673.1"/>
    </source>
</evidence>
<dbReference type="Proteomes" id="UP000248423">
    <property type="component" value="Unassembled WGS sequence"/>
</dbReference>
<evidence type="ECO:0000313" key="2">
    <source>
        <dbReference type="Proteomes" id="UP000248423"/>
    </source>
</evidence>